<keyword evidence="3" id="KW-1185">Reference proteome</keyword>
<reference evidence="2" key="2">
    <citation type="submission" date="2020-09" db="EMBL/GenBank/DDBJ databases">
        <authorList>
            <person name="Sun Q."/>
            <person name="Zhou Y."/>
        </authorList>
    </citation>
    <scope>NUCLEOTIDE SEQUENCE</scope>
    <source>
        <strain evidence="2">CGMCC 1.10998</strain>
    </source>
</reference>
<dbReference type="RefSeq" id="WP_188567464.1">
    <property type="nucleotide sequence ID" value="NZ_BMED01000003.1"/>
</dbReference>
<evidence type="ECO:0000259" key="1">
    <source>
        <dbReference type="Pfam" id="PF08818"/>
    </source>
</evidence>
<gene>
    <name evidence="2" type="ORF">GCM10011396_36110</name>
</gene>
<name>A0A916US10_9BURK</name>
<evidence type="ECO:0000313" key="3">
    <source>
        <dbReference type="Proteomes" id="UP000637423"/>
    </source>
</evidence>
<reference evidence="2" key="1">
    <citation type="journal article" date="2014" name="Int. J. Syst. Evol. Microbiol.">
        <title>Complete genome sequence of Corynebacterium casei LMG S-19264T (=DSM 44701T), isolated from a smear-ripened cheese.</title>
        <authorList>
            <consortium name="US DOE Joint Genome Institute (JGI-PGF)"/>
            <person name="Walter F."/>
            <person name="Albersmeier A."/>
            <person name="Kalinowski J."/>
            <person name="Ruckert C."/>
        </authorList>
    </citation>
    <scope>NUCLEOTIDE SEQUENCE</scope>
    <source>
        <strain evidence="2">CGMCC 1.10998</strain>
    </source>
</reference>
<dbReference type="AlphaFoldDB" id="A0A916US10"/>
<dbReference type="Pfam" id="PF08818">
    <property type="entry name" value="DUF1801"/>
    <property type="match status" value="1"/>
</dbReference>
<comment type="caution">
    <text evidence="2">The sequence shown here is derived from an EMBL/GenBank/DDBJ whole genome shotgun (WGS) entry which is preliminary data.</text>
</comment>
<protein>
    <recommendedName>
        <fullName evidence="1">YdhG-like domain-containing protein</fullName>
    </recommendedName>
</protein>
<feature type="domain" description="YdhG-like" evidence="1">
    <location>
        <begin position="25"/>
        <end position="129"/>
    </location>
</feature>
<dbReference type="EMBL" id="BMED01000003">
    <property type="protein sequence ID" value="GGC85557.1"/>
    <property type="molecule type" value="Genomic_DNA"/>
</dbReference>
<dbReference type="SUPFAM" id="SSF159888">
    <property type="entry name" value="YdhG-like"/>
    <property type="match status" value="1"/>
</dbReference>
<dbReference type="InterPro" id="IPR014922">
    <property type="entry name" value="YdhG-like"/>
</dbReference>
<organism evidence="2 3">
    <name type="scientific">Undibacterium terreum</name>
    <dbReference type="NCBI Taxonomy" id="1224302"/>
    <lineage>
        <taxon>Bacteria</taxon>
        <taxon>Pseudomonadati</taxon>
        <taxon>Pseudomonadota</taxon>
        <taxon>Betaproteobacteria</taxon>
        <taxon>Burkholderiales</taxon>
        <taxon>Oxalobacteraceae</taxon>
        <taxon>Undibacterium</taxon>
    </lineage>
</organism>
<dbReference type="Proteomes" id="UP000637423">
    <property type="component" value="Unassembled WGS sequence"/>
</dbReference>
<sequence>MAEAKTRPTDQSIDEFLARISEEGRRNDCVKIAELMQHATGAPPVIWGSSIVGFGSYRLRYDSGKEADWPLIAFSPRKNDLTLYIMPGFQHYEALLAQLGKFKTGKSCLYLKKLSDINLDVLASLIGESVQHMRKKWPASKPG</sequence>
<evidence type="ECO:0000313" key="2">
    <source>
        <dbReference type="EMBL" id="GGC85557.1"/>
    </source>
</evidence>
<proteinExistence type="predicted"/>
<accession>A0A916US10</accession>